<dbReference type="InterPro" id="IPR015018">
    <property type="entry name" value="DUF1905"/>
</dbReference>
<evidence type="ECO:0000313" key="1">
    <source>
        <dbReference type="EMBL" id="SDH73299.1"/>
    </source>
</evidence>
<gene>
    <name evidence="1" type="ORF">SAMN05192573_11248</name>
</gene>
<organism evidence="1 2">
    <name type="scientific">Mucilaginibacter gossypii</name>
    <dbReference type="NCBI Taxonomy" id="551996"/>
    <lineage>
        <taxon>Bacteria</taxon>
        <taxon>Pseudomonadati</taxon>
        <taxon>Bacteroidota</taxon>
        <taxon>Sphingobacteriia</taxon>
        <taxon>Sphingobacteriales</taxon>
        <taxon>Sphingobacteriaceae</taxon>
        <taxon>Mucilaginibacter</taxon>
    </lineage>
</organism>
<protein>
    <submittedName>
        <fullName evidence="1">Bacteriocin-protection, YdeI or OmpD-Associated</fullName>
    </submittedName>
</protein>
<dbReference type="Gene3D" id="2.40.30.100">
    <property type="entry name" value="AF2212/PG0164-like"/>
    <property type="match status" value="1"/>
</dbReference>
<dbReference type="Pfam" id="PF08922">
    <property type="entry name" value="DUF1905"/>
    <property type="match status" value="1"/>
</dbReference>
<sequence>MVDFNAIILQFAEQGEKTGWTYIEIPADVAQEMKPGNKKSFRVKGKLDEFEVRGMALMPMGEGNFIMALRREICKAIHKHRGAMLRVRLEPDDDFKYIVPDDLLECFEYEPEGGDFFNSLAESHRGYFIKWIESAKTEATRANRIASTVNAMVRRMDYGQMLRAQKKARE</sequence>
<reference evidence="2" key="1">
    <citation type="submission" date="2016-10" db="EMBL/GenBank/DDBJ databases">
        <authorList>
            <person name="Varghese N."/>
            <person name="Submissions S."/>
        </authorList>
    </citation>
    <scope>NUCLEOTIDE SEQUENCE [LARGE SCALE GENOMIC DNA]</scope>
    <source>
        <strain evidence="2">Gh-67</strain>
    </source>
</reference>
<keyword evidence="2" id="KW-1185">Reference proteome</keyword>
<dbReference type="InterPro" id="IPR037079">
    <property type="entry name" value="AF2212/PG0164-like_sf"/>
</dbReference>
<evidence type="ECO:0000313" key="2">
    <source>
        <dbReference type="Proteomes" id="UP000199705"/>
    </source>
</evidence>
<dbReference type="RefSeq" id="WP_091171673.1">
    <property type="nucleotide sequence ID" value="NZ_FNCG01000012.1"/>
</dbReference>
<dbReference type="STRING" id="551996.SAMN05192573_11248"/>
<name>A0A1G8EUA5_9SPHI</name>
<accession>A0A1G8EUA5</accession>
<proteinExistence type="predicted"/>
<dbReference type="Proteomes" id="UP000199705">
    <property type="component" value="Unassembled WGS sequence"/>
</dbReference>
<dbReference type="EMBL" id="FNCG01000012">
    <property type="protein sequence ID" value="SDH73299.1"/>
    <property type="molecule type" value="Genomic_DNA"/>
</dbReference>
<dbReference type="AlphaFoldDB" id="A0A1G8EUA5"/>
<dbReference type="Pfam" id="PF13376">
    <property type="entry name" value="OmdA"/>
    <property type="match status" value="1"/>
</dbReference>
<dbReference type="SUPFAM" id="SSF141694">
    <property type="entry name" value="AF2212/PG0164-like"/>
    <property type="match status" value="1"/>
</dbReference>